<evidence type="ECO:0000256" key="10">
    <source>
        <dbReference type="ARBA" id="ARBA00023160"/>
    </source>
</evidence>
<keyword evidence="22" id="KW-1185">Reference proteome</keyword>
<evidence type="ECO:0000256" key="5">
    <source>
        <dbReference type="ARBA" id="ARBA00022832"/>
    </source>
</evidence>
<dbReference type="PANTHER" id="PTHR24317">
    <property type="entry name" value="PEROXISOMAL TRANS-2-ENOYL-COA REDUCTASE"/>
    <property type="match status" value="1"/>
</dbReference>
<evidence type="ECO:0000256" key="3">
    <source>
        <dbReference type="ARBA" id="ARBA00022516"/>
    </source>
</evidence>
<evidence type="ECO:0000256" key="13">
    <source>
        <dbReference type="ARBA" id="ARBA00038849"/>
    </source>
</evidence>
<dbReference type="SUPFAM" id="SSF51735">
    <property type="entry name" value="NAD(P)-binding Rossmann-fold domains"/>
    <property type="match status" value="1"/>
</dbReference>
<evidence type="ECO:0000256" key="15">
    <source>
        <dbReference type="ARBA" id="ARBA00047570"/>
    </source>
</evidence>
<keyword evidence="7" id="KW-0560">Oxidoreductase</keyword>
<keyword evidence="6" id="KW-0521">NADP</keyword>
<keyword evidence="9" id="KW-0576">Peroxisome</keyword>
<evidence type="ECO:0000256" key="6">
    <source>
        <dbReference type="ARBA" id="ARBA00022857"/>
    </source>
</evidence>
<evidence type="ECO:0000256" key="12">
    <source>
        <dbReference type="ARBA" id="ARBA00038622"/>
    </source>
</evidence>
<dbReference type="PANTHER" id="PTHR24317:SF7">
    <property type="entry name" value="PEROXISOMAL TRANS-2-ENOYL-COA REDUCTASE"/>
    <property type="match status" value="1"/>
</dbReference>
<dbReference type="Gene3D" id="3.40.50.720">
    <property type="entry name" value="NAD(P)-binding Rossmann-like Domain"/>
    <property type="match status" value="1"/>
</dbReference>
<keyword evidence="8" id="KW-0443">Lipid metabolism</keyword>
<evidence type="ECO:0000256" key="4">
    <source>
        <dbReference type="ARBA" id="ARBA00022553"/>
    </source>
</evidence>
<comment type="subunit">
    <text evidence="12">Interacts with PEX5, probably required to target it into peroxisomes.</text>
</comment>
<evidence type="ECO:0000256" key="8">
    <source>
        <dbReference type="ARBA" id="ARBA00023098"/>
    </source>
</evidence>
<comment type="catalytic activity">
    <reaction evidence="17">
        <text>(2E)-hexenoyl-CoA + NADPH + H(+) = hexanoyl-CoA + NADP(+)</text>
        <dbReference type="Rhea" id="RHEA:44956"/>
        <dbReference type="ChEBI" id="CHEBI:15378"/>
        <dbReference type="ChEBI" id="CHEBI:57783"/>
        <dbReference type="ChEBI" id="CHEBI:58349"/>
        <dbReference type="ChEBI" id="CHEBI:62077"/>
        <dbReference type="ChEBI" id="CHEBI:62620"/>
    </reaction>
    <physiologicalReaction direction="left-to-right" evidence="17">
        <dbReference type="Rhea" id="RHEA:44957"/>
    </physiologicalReaction>
</comment>
<comment type="catalytic activity">
    <reaction evidence="18">
        <text>a (2E)-enoyl-CoA + NADPH + H(+) = a 2,3-saturated acyl-CoA + NADP(+)</text>
        <dbReference type="Rhea" id="RHEA:33763"/>
        <dbReference type="ChEBI" id="CHEBI:15378"/>
        <dbReference type="ChEBI" id="CHEBI:57783"/>
        <dbReference type="ChEBI" id="CHEBI:58349"/>
        <dbReference type="ChEBI" id="CHEBI:58856"/>
        <dbReference type="ChEBI" id="CHEBI:65111"/>
        <dbReference type="EC" id="1.3.1.38"/>
    </reaction>
    <physiologicalReaction direction="left-to-right" evidence="18">
        <dbReference type="Rhea" id="RHEA:33764"/>
    </physiologicalReaction>
</comment>
<comment type="subcellular location">
    <subcellularLocation>
        <location evidence="1">Peroxisome</location>
    </subcellularLocation>
</comment>
<reference evidence="21 22" key="1">
    <citation type="submission" date="2021-03" db="EMBL/GenBank/DDBJ databases">
        <title>Gelidibacter sp. nov., isolated from costal sediment.</title>
        <authorList>
            <person name="Lun K.-Y."/>
        </authorList>
    </citation>
    <scope>NUCLEOTIDE SEQUENCE [LARGE SCALE GENOMIC DNA]</scope>
    <source>
        <strain evidence="21 22">DF109</strain>
    </source>
</reference>
<evidence type="ECO:0000256" key="16">
    <source>
        <dbReference type="ARBA" id="ARBA00048686"/>
    </source>
</evidence>
<evidence type="ECO:0000256" key="11">
    <source>
        <dbReference type="ARBA" id="ARBA00037124"/>
    </source>
</evidence>
<comment type="pathway">
    <text evidence="2">Lipid metabolism.</text>
</comment>
<dbReference type="EC" id="1.3.1.38" evidence="13"/>
<comment type="caution">
    <text evidence="21">The sequence shown here is derived from an EMBL/GenBank/DDBJ whole genome shotgun (WGS) entry which is preliminary data.</text>
</comment>
<dbReference type="RefSeq" id="WP_208233149.1">
    <property type="nucleotide sequence ID" value="NZ_JAGEVG010000006.1"/>
</dbReference>
<evidence type="ECO:0000256" key="1">
    <source>
        <dbReference type="ARBA" id="ARBA00004275"/>
    </source>
</evidence>
<dbReference type="InterPro" id="IPR052388">
    <property type="entry name" value="Peroxisomal_t2-enoyl-CoA_red"/>
</dbReference>
<keyword evidence="3" id="KW-0444">Lipid biosynthesis</keyword>
<comment type="catalytic activity">
    <reaction evidence="20">
        <text>(2E)-octenoyl-CoA + NADPH + H(+) = octanoyl-CoA + NADP(+)</text>
        <dbReference type="Rhea" id="RHEA:44952"/>
        <dbReference type="ChEBI" id="CHEBI:15378"/>
        <dbReference type="ChEBI" id="CHEBI:57386"/>
        <dbReference type="ChEBI" id="CHEBI:57783"/>
        <dbReference type="ChEBI" id="CHEBI:58349"/>
        <dbReference type="ChEBI" id="CHEBI:62242"/>
    </reaction>
    <physiologicalReaction direction="left-to-right" evidence="20">
        <dbReference type="Rhea" id="RHEA:44953"/>
    </physiologicalReaction>
</comment>
<evidence type="ECO:0000256" key="7">
    <source>
        <dbReference type="ARBA" id="ARBA00023002"/>
    </source>
</evidence>
<comment type="catalytic activity">
    <reaction evidence="16">
        <text>(2E)-tetradecenoyl-CoA + NADPH + H(+) = tetradecanoyl-CoA + NADP(+)</text>
        <dbReference type="Rhea" id="RHEA:44968"/>
        <dbReference type="ChEBI" id="CHEBI:15378"/>
        <dbReference type="ChEBI" id="CHEBI:57385"/>
        <dbReference type="ChEBI" id="CHEBI:57783"/>
        <dbReference type="ChEBI" id="CHEBI:58349"/>
        <dbReference type="ChEBI" id="CHEBI:61405"/>
    </reaction>
    <physiologicalReaction direction="left-to-right" evidence="16">
        <dbReference type="Rhea" id="RHEA:44969"/>
    </physiologicalReaction>
</comment>
<evidence type="ECO:0000256" key="9">
    <source>
        <dbReference type="ARBA" id="ARBA00023140"/>
    </source>
</evidence>
<evidence type="ECO:0000313" key="22">
    <source>
        <dbReference type="Proteomes" id="UP000681315"/>
    </source>
</evidence>
<keyword evidence="5" id="KW-0276">Fatty acid metabolism</keyword>
<name>A0ABS3SQN0_9FLAO</name>
<evidence type="ECO:0000256" key="20">
    <source>
        <dbReference type="ARBA" id="ARBA00049559"/>
    </source>
</evidence>
<dbReference type="Pfam" id="PF13561">
    <property type="entry name" value="adh_short_C2"/>
    <property type="match status" value="1"/>
</dbReference>
<comment type="function">
    <text evidence="11">Participates in chain elongation of fatty acids. Catalyzes the reduction of trans-2-enoyl-CoAs of varying chain lengths from 6:1 to 16:1, having maximum activity with 10:1 CoA. Has no 2,4-dienoyl-CoA reductase activity.</text>
</comment>
<accession>A0ABS3SQN0</accession>
<evidence type="ECO:0000256" key="19">
    <source>
        <dbReference type="ARBA" id="ARBA00049386"/>
    </source>
</evidence>
<evidence type="ECO:0000256" key="2">
    <source>
        <dbReference type="ARBA" id="ARBA00005189"/>
    </source>
</evidence>
<proteinExistence type="predicted"/>
<keyword evidence="4" id="KW-0597">Phosphoprotein</keyword>
<evidence type="ECO:0000313" key="21">
    <source>
        <dbReference type="EMBL" id="MBO3098012.1"/>
    </source>
</evidence>
<dbReference type="PRINTS" id="PR00081">
    <property type="entry name" value="GDHRDH"/>
</dbReference>
<comment type="catalytic activity">
    <reaction evidence="15">
        <text>(2E)-dodecenoyl-CoA + NADPH + H(+) = dodecanoyl-CoA + NADP(+)</text>
        <dbReference type="Rhea" id="RHEA:44964"/>
        <dbReference type="ChEBI" id="CHEBI:15378"/>
        <dbReference type="ChEBI" id="CHEBI:57330"/>
        <dbReference type="ChEBI" id="CHEBI:57375"/>
        <dbReference type="ChEBI" id="CHEBI:57783"/>
        <dbReference type="ChEBI" id="CHEBI:58349"/>
    </reaction>
    <physiologicalReaction direction="left-to-right" evidence="15">
        <dbReference type="Rhea" id="RHEA:44965"/>
    </physiologicalReaction>
</comment>
<comment type="catalytic activity">
    <reaction evidence="19">
        <text>(2E)-decenoyl-CoA + NADPH + H(+) = decanoyl-CoA + NADP(+)</text>
        <dbReference type="Rhea" id="RHEA:44960"/>
        <dbReference type="ChEBI" id="CHEBI:15378"/>
        <dbReference type="ChEBI" id="CHEBI:57783"/>
        <dbReference type="ChEBI" id="CHEBI:58349"/>
        <dbReference type="ChEBI" id="CHEBI:61406"/>
        <dbReference type="ChEBI" id="CHEBI:61430"/>
    </reaction>
    <physiologicalReaction direction="left-to-right" evidence="19">
        <dbReference type="Rhea" id="RHEA:44961"/>
    </physiologicalReaction>
</comment>
<dbReference type="CDD" id="cd05369">
    <property type="entry name" value="TER_DECR_SDR_a"/>
    <property type="match status" value="1"/>
</dbReference>
<sequence length="268" mass="29483">MFQSNTFKDQVVLVTGGRSGIGFQIAKDMLQLGAKVIICSRKEAPLKEAAEKLSEFGYVDYQACDIRNTEEIQALAAMIKEKHGRLDVLVNNAGGQFPVLAEYLNDKGWNAVINNNLNGTFYMIREMANAFFIPQKQGNIVNIIVDMHRGFPGMIHTGAARAGVENITKTLAQEWSEFNIRINCVAPGIIESSGLDTYPAQVQDMFAEAKKAIPLKRFGDVKDISNAVAFLASPLASYITGISLYVDGAQHLNYDKMGLPNVLKSFLK</sequence>
<dbReference type="Proteomes" id="UP000681315">
    <property type="component" value="Unassembled WGS sequence"/>
</dbReference>
<keyword evidence="10" id="KW-0275">Fatty acid biosynthesis</keyword>
<organism evidence="21 22">
    <name type="scientific">Gelidibacter pelagius</name>
    <dbReference type="NCBI Taxonomy" id="2819985"/>
    <lineage>
        <taxon>Bacteria</taxon>
        <taxon>Pseudomonadati</taxon>
        <taxon>Bacteroidota</taxon>
        <taxon>Flavobacteriia</taxon>
        <taxon>Flavobacteriales</taxon>
        <taxon>Flavobacteriaceae</taxon>
        <taxon>Gelidibacter</taxon>
    </lineage>
</organism>
<protein>
    <recommendedName>
        <fullName evidence="14">Peroxisomal trans-2-enoyl-CoA reductase</fullName>
        <ecNumber evidence="13">1.3.1.38</ecNumber>
    </recommendedName>
</protein>
<gene>
    <name evidence="21" type="ORF">J4051_07015</name>
</gene>
<dbReference type="EMBL" id="JAGEVG010000006">
    <property type="protein sequence ID" value="MBO3098012.1"/>
    <property type="molecule type" value="Genomic_DNA"/>
</dbReference>
<evidence type="ECO:0000256" key="18">
    <source>
        <dbReference type="ARBA" id="ARBA00049251"/>
    </source>
</evidence>
<dbReference type="PRINTS" id="PR00080">
    <property type="entry name" value="SDRFAMILY"/>
</dbReference>
<dbReference type="InterPro" id="IPR002347">
    <property type="entry name" value="SDR_fam"/>
</dbReference>
<evidence type="ECO:0000256" key="14">
    <source>
        <dbReference type="ARBA" id="ARBA00041063"/>
    </source>
</evidence>
<evidence type="ECO:0000256" key="17">
    <source>
        <dbReference type="ARBA" id="ARBA00049108"/>
    </source>
</evidence>
<dbReference type="InterPro" id="IPR036291">
    <property type="entry name" value="NAD(P)-bd_dom_sf"/>
</dbReference>